<dbReference type="OrthoDB" id="2956246at2759"/>
<organism evidence="2 3">
    <name type="scientific">Cercospora kikuchii</name>
    <dbReference type="NCBI Taxonomy" id="84275"/>
    <lineage>
        <taxon>Eukaryota</taxon>
        <taxon>Fungi</taxon>
        <taxon>Dikarya</taxon>
        <taxon>Ascomycota</taxon>
        <taxon>Pezizomycotina</taxon>
        <taxon>Dothideomycetes</taxon>
        <taxon>Dothideomycetidae</taxon>
        <taxon>Mycosphaerellales</taxon>
        <taxon>Mycosphaerellaceae</taxon>
        <taxon>Cercospora</taxon>
    </lineage>
</organism>
<feature type="transmembrane region" description="Helical" evidence="1">
    <location>
        <begin position="125"/>
        <end position="145"/>
    </location>
</feature>
<evidence type="ECO:0000256" key="1">
    <source>
        <dbReference type="SAM" id="Phobius"/>
    </source>
</evidence>
<feature type="transmembrane region" description="Helical" evidence="1">
    <location>
        <begin position="151"/>
        <end position="171"/>
    </location>
</feature>
<accession>A0A9P3CAB8</accession>
<keyword evidence="1" id="KW-0472">Membrane</keyword>
<gene>
    <name evidence="2" type="ORF">CKM354_000266300</name>
</gene>
<keyword evidence="1" id="KW-0812">Transmembrane</keyword>
<sequence length="330" mass="36005">MALRAPTDWRISLDAAGLVALADLSTLAKRTALTGTSSLLDHFVIAPGLHRQQTAVDLNHGEYSACAAMTTGYVFRVENQAMVFYLQKVGKTGHLTTLEVSNTNPSDSGWRRALSAIHNPYTNSLFAFSAYMAAVLLTICSLAVFVLLQDWWALGALGILIFARACNVFVIRRRARPGWFGAPEPNEKSDLLILLSQDRWIRMKGPTDDVKAVTSGTWLQDPTAMDDCVTALATLLVYLVAALAGNARQEGKLVLLGLLFGSVALIGMANTSTNILQMHGRIVKVKAGPKPYLRRRLLADELVKETGEKHWAMKLGMLPAEKDDVTPPTM</sequence>
<feature type="transmembrane region" description="Helical" evidence="1">
    <location>
        <begin position="228"/>
        <end position="247"/>
    </location>
</feature>
<protein>
    <submittedName>
        <fullName evidence="2">Uncharacterized protein</fullName>
    </submittedName>
</protein>
<feature type="transmembrane region" description="Helical" evidence="1">
    <location>
        <begin position="253"/>
        <end position="276"/>
    </location>
</feature>
<keyword evidence="3" id="KW-1185">Reference proteome</keyword>
<dbReference type="AlphaFoldDB" id="A0A9P3CAB8"/>
<reference evidence="2 3" key="1">
    <citation type="submission" date="2021-01" db="EMBL/GenBank/DDBJ databases">
        <title>Cercospora kikuchii MAFF 305040 whole genome shotgun sequence.</title>
        <authorList>
            <person name="Kashiwa T."/>
            <person name="Suzuki T."/>
        </authorList>
    </citation>
    <scope>NUCLEOTIDE SEQUENCE [LARGE SCALE GENOMIC DNA]</scope>
    <source>
        <strain evidence="2 3">MAFF 305040</strain>
    </source>
</reference>
<dbReference type="GeneID" id="68288238"/>
<comment type="caution">
    <text evidence="2">The sequence shown here is derived from an EMBL/GenBank/DDBJ whole genome shotgun (WGS) entry which is preliminary data.</text>
</comment>
<proteinExistence type="predicted"/>
<dbReference type="RefSeq" id="XP_044653761.1">
    <property type="nucleotide sequence ID" value="XM_044797826.1"/>
</dbReference>
<name>A0A9P3CAB8_9PEZI</name>
<evidence type="ECO:0000313" key="3">
    <source>
        <dbReference type="Proteomes" id="UP000825890"/>
    </source>
</evidence>
<dbReference type="Proteomes" id="UP000825890">
    <property type="component" value="Unassembled WGS sequence"/>
</dbReference>
<dbReference type="EMBL" id="BOLY01000002">
    <property type="protein sequence ID" value="GIZ39274.1"/>
    <property type="molecule type" value="Genomic_DNA"/>
</dbReference>
<keyword evidence="1" id="KW-1133">Transmembrane helix</keyword>
<evidence type="ECO:0000313" key="2">
    <source>
        <dbReference type="EMBL" id="GIZ39274.1"/>
    </source>
</evidence>